<dbReference type="PIRSF" id="PIRSF004846">
    <property type="entry name" value="ModA"/>
    <property type="match status" value="1"/>
</dbReference>
<protein>
    <submittedName>
        <fullName evidence="8">Molybdate transport system substrate-binding protein</fullName>
    </submittedName>
</protein>
<feature type="binding site" evidence="6">
    <location>
        <position position="193"/>
    </location>
    <ligand>
        <name>molybdate</name>
        <dbReference type="ChEBI" id="CHEBI:36264"/>
    </ligand>
</feature>
<dbReference type="OrthoDB" id="9785015at2"/>
<evidence type="ECO:0000256" key="7">
    <source>
        <dbReference type="SAM" id="SignalP"/>
    </source>
</evidence>
<dbReference type="NCBIfam" id="TIGR01256">
    <property type="entry name" value="modA"/>
    <property type="match status" value="1"/>
</dbReference>
<dbReference type="PANTHER" id="PTHR30632:SF17">
    <property type="entry name" value="MOLYBDATE-BINDING PROTEIN MODA"/>
    <property type="match status" value="1"/>
</dbReference>
<evidence type="ECO:0000256" key="1">
    <source>
        <dbReference type="ARBA" id="ARBA00009175"/>
    </source>
</evidence>
<name>A0A1T4VPR6_9GAMM</name>
<feature type="signal peptide" evidence="7">
    <location>
        <begin position="1"/>
        <end position="26"/>
    </location>
</feature>
<dbReference type="PANTHER" id="PTHR30632">
    <property type="entry name" value="MOLYBDATE-BINDING PERIPLASMIC PROTEIN"/>
    <property type="match status" value="1"/>
</dbReference>
<evidence type="ECO:0000256" key="6">
    <source>
        <dbReference type="PIRSR" id="PIRSR004846-1"/>
    </source>
</evidence>
<keyword evidence="2 6" id="KW-0500">Molybdenum</keyword>
<keyword evidence="4 7" id="KW-0732">Signal</keyword>
<dbReference type="InterPro" id="IPR005950">
    <property type="entry name" value="ModA"/>
</dbReference>
<comment type="similarity">
    <text evidence="1">Belongs to the bacterial solute-binding protein ModA family.</text>
</comment>
<dbReference type="GO" id="GO:0030973">
    <property type="term" value="F:molybdate ion binding"/>
    <property type="evidence" value="ECO:0007669"/>
    <property type="project" value="TreeGrafter"/>
</dbReference>
<accession>A0A1T4VPR6</accession>
<dbReference type="Pfam" id="PF13531">
    <property type="entry name" value="SBP_bac_11"/>
    <property type="match status" value="1"/>
</dbReference>
<comment type="subunit">
    <text evidence="5">The complex is composed of two ATP-binding proteins (ModC), two transmembrane proteins (ModB) and a solute-binding protein (ModA).</text>
</comment>
<gene>
    <name evidence="8" type="ORF">SAMN02745132_04152</name>
</gene>
<keyword evidence="3 6" id="KW-0479">Metal-binding</keyword>
<dbReference type="GO" id="GO:1901359">
    <property type="term" value="F:tungstate binding"/>
    <property type="evidence" value="ECO:0007669"/>
    <property type="project" value="UniProtKB-ARBA"/>
</dbReference>
<feature type="binding site" evidence="6">
    <location>
        <position position="37"/>
    </location>
    <ligand>
        <name>molybdate</name>
        <dbReference type="ChEBI" id="CHEBI:36264"/>
    </ligand>
</feature>
<dbReference type="RefSeq" id="WP_078754270.1">
    <property type="nucleotide sequence ID" value="NZ_FUXU01000089.1"/>
</dbReference>
<dbReference type="GO" id="GO:0030288">
    <property type="term" value="C:outer membrane-bounded periplasmic space"/>
    <property type="evidence" value="ECO:0007669"/>
    <property type="project" value="TreeGrafter"/>
</dbReference>
<evidence type="ECO:0000313" key="8">
    <source>
        <dbReference type="EMBL" id="SKA66838.1"/>
    </source>
</evidence>
<evidence type="ECO:0000256" key="5">
    <source>
        <dbReference type="ARBA" id="ARBA00062515"/>
    </source>
</evidence>
<dbReference type="GO" id="GO:0046872">
    <property type="term" value="F:metal ion binding"/>
    <property type="evidence" value="ECO:0007669"/>
    <property type="project" value="UniProtKB-KW"/>
</dbReference>
<feature type="binding site" evidence="6">
    <location>
        <position position="175"/>
    </location>
    <ligand>
        <name>molybdate</name>
        <dbReference type="ChEBI" id="CHEBI:36264"/>
    </ligand>
</feature>
<sequence>MRRILRQISSTCVLFVSLLCSNIAAANDNILVFAASSMTTALNEIVMQYEAKTGNKVTVSFGSSSALARQLAYGAPADIYISANEKWMDYVEEQGVVDVSSRTDWVRNALVLVADKYVTEHVELTSASLVSTLGSSRLAISDPNHVPAGIYGKESLENLNLWSSIKSKLALSNSVRATLALVERGEAPLGIVYYSDAVASSNVILAATFPENSHAPIVFPKAMTTQAKSGTEAFYRYLDSEESHRILVKNGFILPQQVNEESEGIY</sequence>
<evidence type="ECO:0000256" key="2">
    <source>
        <dbReference type="ARBA" id="ARBA00022505"/>
    </source>
</evidence>
<feature type="chain" id="PRO_5010578160" evidence="7">
    <location>
        <begin position="27"/>
        <end position="266"/>
    </location>
</feature>
<dbReference type="Gene3D" id="3.40.190.10">
    <property type="entry name" value="Periplasmic binding protein-like II"/>
    <property type="match status" value="2"/>
</dbReference>
<dbReference type="SUPFAM" id="SSF53850">
    <property type="entry name" value="Periplasmic binding protein-like II"/>
    <property type="match status" value="1"/>
</dbReference>
<dbReference type="AlphaFoldDB" id="A0A1T4VPR6"/>
<dbReference type="Proteomes" id="UP000190162">
    <property type="component" value="Unassembled WGS sequence"/>
</dbReference>
<dbReference type="FunFam" id="3.40.190.10:FF:000035">
    <property type="entry name" value="Molybdate ABC transporter substrate-binding protein"/>
    <property type="match status" value="1"/>
</dbReference>
<dbReference type="EMBL" id="FUXU01000089">
    <property type="protein sequence ID" value="SKA66838.1"/>
    <property type="molecule type" value="Genomic_DNA"/>
</dbReference>
<evidence type="ECO:0000313" key="9">
    <source>
        <dbReference type="Proteomes" id="UP000190162"/>
    </source>
</evidence>
<evidence type="ECO:0000256" key="4">
    <source>
        <dbReference type="ARBA" id="ARBA00022729"/>
    </source>
</evidence>
<feature type="binding site" evidence="6">
    <location>
        <position position="64"/>
    </location>
    <ligand>
        <name>molybdate</name>
        <dbReference type="ChEBI" id="CHEBI:36264"/>
    </ligand>
</feature>
<dbReference type="NCBIfam" id="NF007958">
    <property type="entry name" value="PRK10677.1"/>
    <property type="match status" value="1"/>
</dbReference>
<dbReference type="GO" id="GO:0015689">
    <property type="term" value="P:molybdate ion transport"/>
    <property type="evidence" value="ECO:0007669"/>
    <property type="project" value="InterPro"/>
</dbReference>
<organism evidence="8 9">
    <name type="scientific">Enterovibrio nigricans DSM 22720</name>
    <dbReference type="NCBI Taxonomy" id="1121868"/>
    <lineage>
        <taxon>Bacteria</taxon>
        <taxon>Pseudomonadati</taxon>
        <taxon>Pseudomonadota</taxon>
        <taxon>Gammaproteobacteria</taxon>
        <taxon>Vibrionales</taxon>
        <taxon>Vibrionaceae</taxon>
        <taxon>Enterovibrio</taxon>
    </lineage>
</organism>
<evidence type="ECO:0000256" key="3">
    <source>
        <dbReference type="ARBA" id="ARBA00022723"/>
    </source>
</evidence>
<reference evidence="9" key="1">
    <citation type="submission" date="2017-02" db="EMBL/GenBank/DDBJ databases">
        <authorList>
            <person name="Varghese N."/>
            <person name="Submissions S."/>
        </authorList>
    </citation>
    <scope>NUCLEOTIDE SEQUENCE [LARGE SCALE GENOMIC DNA]</scope>
    <source>
        <strain evidence="9">DSM 22720</strain>
    </source>
</reference>
<feature type="binding site" evidence="6">
    <location>
        <position position="148"/>
    </location>
    <ligand>
        <name>molybdate</name>
        <dbReference type="ChEBI" id="CHEBI:36264"/>
    </ligand>
</feature>
<keyword evidence="9" id="KW-1185">Reference proteome</keyword>
<dbReference type="InterPro" id="IPR050682">
    <property type="entry name" value="ModA/WtpA"/>
</dbReference>
<proteinExistence type="inferred from homology"/>